<dbReference type="PROSITE" id="PS50003">
    <property type="entry name" value="PH_DOMAIN"/>
    <property type="match status" value="1"/>
</dbReference>
<organism evidence="3 4">
    <name type="scientific">Hemibagrus wyckioides</name>
    <dbReference type="NCBI Taxonomy" id="337641"/>
    <lineage>
        <taxon>Eukaryota</taxon>
        <taxon>Metazoa</taxon>
        <taxon>Chordata</taxon>
        <taxon>Craniata</taxon>
        <taxon>Vertebrata</taxon>
        <taxon>Euteleostomi</taxon>
        <taxon>Actinopterygii</taxon>
        <taxon>Neopterygii</taxon>
        <taxon>Teleostei</taxon>
        <taxon>Ostariophysi</taxon>
        <taxon>Siluriformes</taxon>
        <taxon>Bagridae</taxon>
        <taxon>Hemibagrus</taxon>
    </lineage>
</organism>
<dbReference type="InterPro" id="IPR001849">
    <property type="entry name" value="PH_domain"/>
</dbReference>
<dbReference type="InterPro" id="IPR042986">
    <property type="entry name" value="PLEKHS1"/>
</dbReference>
<keyword evidence="4" id="KW-1185">Reference proteome</keyword>
<gene>
    <name evidence="3" type="ORF">KOW79_011382</name>
</gene>
<proteinExistence type="predicted"/>
<dbReference type="Proteomes" id="UP000824219">
    <property type="component" value="Linkage Group LG13"/>
</dbReference>
<evidence type="ECO:0000313" key="3">
    <source>
        <dbReference type="EMBL" id="KAG7325066.1"/>
    </source>
</evidence>
<dbReference type="PANTHER" id="PTHR47014">
    <property type="entry name" value="PLECKSTRIN HOMOLOGY DOMAIN-CONTAINING FAMILY S MEMBER 1"/>
    <property type="match status" value="1"/>
</dbReference>
<evidence type="ECO:0000259" key="2">
    <source>
        <dbReference type="PROSITE" id="PS50003"/>
    </source>
</evidence>
<dbReference type="AlphaFoldDB" id="A0A9D3NM25"/>
<dbReference type="SUPFAM" id="SSF50729">
    <property type="entry name" value="PH domain-like"/>
    <property type="match status" value="1"/>
</dbReference>
<feature type="domain" description="PH" evidence="2">
    <location>
        <begin position="8"/>
        <end position="128"/>
    </location>
</feature>
<evidence type="ECO:0000256" key="1">
    <source>
        <dbReference type="SAM" id="MobiDB-lite"/>
    </source>
</evidence>
<protein>
    <recommendedName>
        <fullName evidence="2">PH domain-containing protein</fullName>
    </recommendedName>
</protein>
<comment type="caution">
    <text evidence="3">The sequence shown here is derived from an EMBL/GenBank/DDBJ whole genome shotgun (WGS) entry which is preliminary data.</text>
</comment>
<dbReference type="SMART" id="SM00233">
    <property type="entry name" value="PH"/>
    <property type="match status" value="1"/>
</dbReference>
<feature type="region of interest" description="Disordered" evidence="1">
    <location>
        <begin position="164"/>
        <end position="187"/>
    </location>
</feature>
<dbReference type="OrthoDB" id="9900190at2759"/>
<name>A0A9D3NM25_9TELE</name>
<dbReference type="InterPro" id="IPR011993">
    <property type="entry name" value="PH-like_dom_sf"/>
</dbReference>
<reference evidence="3 4" key="1">
    <citation type="submission" date="2021-06" db="EMBL/GenBank/DDBJ databases">
        <title>Chromosome-level genome assembly of the red-tail catfish (Hemibagrus wyckioides).</title>
        <authorList>
            <person name="Shao F."/>
        </authorList>
    </citation>
    <scope>NUCLEOTIDE SEQUENCE [LARGE SCALE GENOMIC DNA]</scope>
    <source>
        <strain evidence="3">EC202008001</strain>
        <tissue evidence="3">Blood</tissue>
    </source>
</reference>
<accession>A0A9D3NM25</accession>
<evidence type="ECO:0000313" key="4">
    <source>
        <dbReference type="Proteomes" id="UP000824219"/>
    </source>
</evidence>
<dbReference type="Pfam" id="PF00169">
    <property type="entry name" value="PH"/>
    <property type="match status" value="1"/>
</dbReference>
<dbReference type="Gene3D" id="2.30.29.30">
    <property type="entry name" value="Pleckstrin-homology domain (PH domain)/Phosphotyrosine-binding domain (PTB)"/>
    <property type="match status" value="1"/>
</dbReference>
<dbReference type="PANTHER" id="PTHR47014:SF1">
    <property type="entry name" value="PLECKSTRIN HOMOLOGY DOMAIN-CONTAINING FAMILY S MEMBER 1"/>
    <property type="match status" value="1"/>
</dbReference>
<sequence>MALSGEMEELCAGYLYKSPQASLFKLQKSWKRRYFVLLKKCEITCHLKYFKSEEMKNSEPIGAIDLSQVSSMFLNPEIHSMWKWVHENFRCSPSCVLFMKVADRDYFLIGETSLEIEKWFSALYEAMYNRPHKLFEPKEYGRIRDISAPPNSLKTDQRVEWKLDARSDSSKDEQHEKEIGKLEKSFL</sequence>
<dbReference type="EMBL" id="JAHKSW010000013">
    <property type="protein sequence ID" value="KAG7325066.1"/>
    <property type="molecule type" value="Genomic_DNA"/>
</dbReference>